<feature type="region of interest" description="Disordered" evidence="1">
    <location>
        <begin position="17"/>
        <end position="38"/>
    </location>
</feature>
<evidence type="ECO:0000256" key="1">
    <source>
        <dbReference type="SAM" id="MobiDB-lite"/>
    </source>
</evidence>
<sequence>ACVRLPLPDLRRPVRGAARPARVPRRPDLLPVRPPRDDPRLHARGGRWCRVGAGPRRRRRGRGLLRWGLLRL</sequence>
<gene>
    <name evidence="2" type="ORF">AVDCRST_MAG16-2361</name>
</gene>
<protein>
    <submittedName>
        <fullName evidence="2">Uncharacterized protein</fullName>
    </submittedName>
</protein>
<reference evidence="2" key="1">
    <citation type="submission" date="2020-02" db="EMBL/GenBank/DDBJ databases">
        <authorList>
            <person name="Meier V. D."/>
        </authorList>
    </citation>
    <scope>NUCLEOTIDE SEQUENCE</scope>
    <source>
        <strain evidence="2">AVDCRST_MAG16</strain>
    </source>
</reference>
<feature type="non-terminal residue" evidence="2">
    <location>
        <position position="72"/>
    </location>
</feature>
<evidence type="ECO:0000313" key="2">
    <source>
        <dbReference type="EMBL" id="CAA9351019.1"/>
    </source>
</evidence>
<dbReference type="EMBL" id="CADCUE010000220">
    <property type="protein sequence ID" value="CAA9351019.1"/>
    <property type="molecule type" value="Genomic_DNA"/>
</dbReference>
<proteinExistence type="predicted"/>
<accession>A0A6J4M626</accession>
<feature type="non-terminal residue" evidence="2">
    <location>
        <position position="1"/>
    </location>
</feature>
<organism evidence="2">
    <name type="scientific">uncultured Frankineae bacterium</name>
    <dbReference type="NCBI Taxonomy" id="437475"/>
    <lineage>
        <taxon>Bacteria</taxon>
        <taxon>Bacillati</taxon>
        <taxon>Actinomycetota</taxon>
        <taxon>Actinomycetes</taxon>
        <taxon>Frankiales</taxon>
        <taxon>environmental samples</taxon>
    </lineage>
</organism>
<dbReference type="AlphaFoldDB" id="A0A6J4M626"/>
<name>A0A6J4M626_9ACTN</name>